<gene>
    <name evidence="2" type="ORF">PMH09_05700</name>
</gene>
<evidence type="ECO:0000313" key="3">
    <source>
        <dbReference type="Proteomes" id="UP001232992"/>
    </source>
</evidence>
<dbReference type="EMBL" id="JAQOSQ010000003">
    <property type="protein sequence ID" value="MDJ1182684.1"/>
    <property type="molecule type" value="Genomic_DNA"/>
</dbReference>
<dbReference type="SMART" id="SM00382">
    <property type="entry name" value="AAA"/>
    <property type="match status" value="1"/>
</dbReference>
<proteinExistence type="predicted"/>
<dbReference type="Gene3D" id="3.40.50.300">
    <property type="entry name" value="P-loop containing nucleotide triphosphate hydrolases"/>
    <property type="match status" value="1"/>
</dbReference>
<dbReference type="InterPro" id="IPR007111">
    <property type="entry name" value="NACHT_NTPase"/>
</dbReference>
<keyword evidence="3" id="KW-1185">Reference proteome</keyword>
<dbReference type="Proteomes" id="UP001232992">
    <property type="component" value="Unassembled WGS sequence"/>
</dbReference>
<dbReference type="InterPro" id="IPR003593">
    <property type="entry name" value="AAA+_ATPase"/>
</dbReference>
<dbReference type="SUPFAM" id="SSF52540">
    <property type="entry name" value="P-loop containing nucleoside triphosphate hydrolases"/>
    <property type="match status" value="1"/>
</dbReference>
<name>A0ABT7BU21_9CYAN</name>
<protein>
    <submittedName>
        <fullName evidence="2">NACHT domain-containing protein</fullName>
    </submittedName>
</protein>
<evidence type="ECO:0000259" key="1">
    <source>
        <dbReference type="PROSITE" id="PS50837"/>
    </source>
</evidence>
<dbReference type="PANTHER" id="PTHR46844:SF1">
    <property type="entry name" value="SLR5058 PROTEIN"/>
    <property type="match status" value="1"/>
</dbReference>
<dbReference type="RefSeq" id="WP_283757335.1">
    <property type="nucleotide sequence ID" value="NZ_JAQOSQ010000003.1"/>
</dbReference>
<dbReference type="InterPro" id="IPR027417">
    <property type="entry name" value="P-loop_NTPase"/>
</dbReference>
<dbReference type="Pfam" id="PF05729">
    <property type="entry name" value="NACHT"/>
    <property type="match status" value="1"/>
</dbReference>
<dbReference type="PROSITE" id="PS50837">
    <property type="entry name" value="NACHT"/>
    <property type="match status" value="1"/>
</dbReference>
<feature type="domain" description="NACHT" evidence="1">
    <location>
        <begin position="196"/>
        <end position="321"/>
    </location>
</feature>
<reference evidence="2 3" key="1">
    <citation type="submission" date="2023-01" db="EMBL/GenBank/DDBJ databases">
        <title>Novel diversity within Roseofilum (Cyanobacteria; Desertifilaceae) from marine benthic mats with descriptions of four novel species.</title>
        <authorList>
            <person name="Wang Y."/>
            <person name="Berthold D.E."/>
            <person name="Hu J."/>
            <person name="Lefler F.W."/>
            <person name="Laughinghouse H.D. IV."/>
        </authorList>
    </citation>
    <scope>NUCLEOTIDE SEQUENCE [LARGE SCALE GENOMIC DNA]</scope>
    <source>
        <strain evidence="2 3">BLCC-M143</strain>
    </source>
</reference>
<dbReference type="Pfam" id="PF19954">
    <property type="entry name" value="EAD10"/>
    <property type="match status" value="1"/>
</dbReference>
<accession>A0ABT7BU21</accession>
<dbReference type="InterPro" id="IPR045429">
    <property type="entry name" value="EAD10"/>
</dbReference>
<dbReference type="PANTHER" id="PTHR46844">
    <property type="entry name" value="SLR5058 PROTEIN"/>
    <property type="match status" value="1"/>
</dbReference>
<dbReference type="InterPro" id="IPR054501">
    <property type="entry name" value="NCH2"/>
</dbReference>
<organism evidence="2 3">
    <name type="scientific">Roseofilum casamattae BLCC-M143</name>
    <dbReference type="NCBI Taxonomy" id="3022442"/>
    <lineage>
        <taxon>Bacteria</taxon>
        <taxon>Bacillati</taxon>
        <taxon>Cyanobacteriota</taxon>
        <taxon>Cyanophyceae</taxon>
        <taxon>Desertifilales</taxon>
        <taxon>Desertifilaceae</taxon>
        <taxon>Roseofilum</taxon>
        <taxon>Roseofilum casamattae</taxon>
    </lineage>
</organism>
<evidence type="ECO:0000313" key="2">
    <source>
        <dbReference type="EMBL" id="MDJ1182684.1"/>
    </source>
</evidence>
<sequence>MDNLDRIKSIFNKISESQLTDADISELVTLLNSCEVKGSIQIGKNNIIISEIDGKDIHFGDRTYYQWNEELVQSLIKLIEGNQQAIESLLKSLQPSVNKSKINFPKIAKENLQERFNEIGITTNPLTRARGIDRSINDVYVALGLVQRGGQSKREEDVSSDRGSLLFEEKNIIKEFKYEAFLEELLHEGSSSSNRKNIAIIGEPGAGKTTLLQKIALWLSEQIEDAVVIWISLAHLNRQEINDYLLEKTLLEFVQKCKQGEASKPDKDAFTEQFNEKRVWLLLDGLDEMQVSSSDPLKEISEQHQRKGTIFSQANIILTCRLNLWDGGIRKLKFETYRTLNFSPAQIEEFIRKWFGPASQREEEGLQLIEELNKPGKERIKDLVKNPLRLTLLCYLWDLRAGELPNTTAGLYKPFVSNFHLWEQNRFPIDREEHEKLIKKLGKLSWKAIAKEPTRFRLRHEFVNQVLSNPYFELAKRLGWLNNVGYDENIEDVYAFFHTTFQEYFAAQYATKSIQHQNTNLERVLQKLDIKVLEDRWREILFFVVESLEKSKTSELLQFMHRQVSVLIESSPECQDILQRVNRYFSSSNITFPTEKQRTVIRSFYFSIFLGFDFDLALAPIFNLNINEILLQDIQSFVSEFVDLEDLEAKSEIQEMLNQQIPMLNNLKLEELPPNSQKMILSMQFHQISEEDLPQILENTNLARVARIYLEIFDVLNEPNMARKLTIKLARILQFGRVIVLSGSENNGGYNEKDAISSARHIARQLYNDRNLSKLLNLLIEFLPNLAKQLFPIDPTDDIPYDAIDSEFQSNARDLNKQITQMQREEFDEFYNSEDRIQDWKNRIQEVVGEDTFNLDFACSNEARQLLKQYYDGTKFLAECLEIADRSGNLDPEIKAELIDNLLVIQPN</sequence>
<comment type="caution">
    <text evidence="2">The sequence shown here is derived from an EMBL/GenBank/DDBJ whole genome shotgun (WGS) entry which is preliminary data.</text>
</comment>
<dbReference type="Pfam" id="PF22727">
    <property type="entry name" value="NCH2"/>
    <property type="match status" value="1"/>
</dbReference>